<dbReference type="GO" id="GO:0004450">
    <property type="term" value="F:isocitrate dehydrogenase (NADP+) activity"/>
    <property type="evidence" value="ECO:0007669"/>
    <property type="project" value="UniProtKB-EC"/>
</dbReference>
<reference evidence="15" key="1">
    <citation type="journal article" date="2019" name="bioRxiv">
        <title>Bacterially produced spermidine induces plant systemic susceptibility to pathogens.</title>
        <authorList>
            <person name="Melnyk R.A."/>
            <person name="Beskrovnaya P.A."/>
            <person name="Liu Z."/>
            <person name="Song Y."/>
            <person name="Haney C.H."/>
        </authorList>
    </citation>
    <scope>NUCLEOTIDE SEQUENCE [LARGE SCALE GENOMIC DNA]</scope>
    <source>
        <strain evidence="15">Dha-51</strain>
    </source>
</reference>
<feature type="binding site" evidence="11">
    <location>
        <position position="547"/>
    </location>
    <ligand>
        <name>D-threo-isocitrate</name>
        <dbReference type="ChEBI" id="CHEBI:15562"/>
    </ligand>
</feature>
<keyword evidence="2 9" id="KW-0816">Tricarboxylic acid cycle</keyword>
<dbReference type="GO" id="GO:0006097">
    <property type="term" value="P:glyoxylate cycle"/>
    <property type="evidence" value="ECO:0007669"/>
    <property type="project" value="UniProtKB-KW"/>
</dbReference>
<evidence type="ECO:0000256" key="4">
    <source>
        <dbReference type="ARBA" id="ARBA00022842"/>
    </source>
</evidence>
<dbReference type="SUPFAM" id="SSF53659">
    <property type="entry name" value="Isocitrate/Isopropylmalate dehydrogenase-like"/>
    <property type="match status" value="1"/>
</dbReference>
<feature type="binding site" evidence="13">
    <location>
        <position position="589"/>
    </location>
    <ligand>
        <name>NADP(+)</name>
        <dbReference type="ChEBI" id="CHEBI:58349"/>
    </ligand>
</feature>
<keyword evidence="15" id="KW-1185">Reference proteome</keyword>
<evidence type="ECO:0000256" key="12">
    <source>
        <dbReference type="PIRSR" id="PIRSR009407-3"/>
    </source>
</evidence>
<dbReference type="AlphaFoldDB" id="A0A4V2X9S2"/>
<proteinExistence type="inferred from homology"/>
<feature type="binding site" evidence="11">
    <location>
        <begin position="132"/>
        <end position="139"/>
    </location>
    <ligand>
        <name>substrate</name>
    </ligand>
</feature>
<dbReference type="InterPro" id="IPR004436">
    <property type="entry name" value="Isocitrate_DH_NADP_mono"/>
</dbReference>
<dbReference type="Pfam" id="PF03971">
    <property type="entry name" value="IDH"/>
    <property type="match status" value="1"/>
</dbReference>
<comment type="catalytic activity">
    <reaction evidence="7 9">
        <text>D-threo-isocitrate + NADP(+) = 2-oxoglutarate + CO2 + NADPH</text>
        <dbReference type="Rhea" id="RHEA:19629"/>
        <dbReference type="ChEBI" id="CHEBI:15562"/>
        <dbReference type="ChEBI" id="CHEBI:16526"/>
        <dbReference type="ChEBI" id="CHEBI:16810"/>
        <dbReference type="ChEBI" id="CHEBI:57783"/>
        <dbReference type="ChEBI" id="CHEBI:58349"/>
        <dbReference type="EC" id="1.1.1.42"/>
    </reaction>
</comment>
<sequence>MPTRSKIIYTFTDEAPALATYSLLPIVEAFTASADIAVETRDISLAGRILASFPEQLGDKAVADHLAELGALAVTPEANIIKLPNISASVPQLQAAIKELQAQGYALPDYPETVTCDADKEAKARYDKVKGSAVNPVLREGNSDRRAPLSVKNYARKHPHKMGAWAKDSKSHVAHMSTGDFYGSEKAALIDAADAVKIELIAKDGTATVLKEKTSVQAGEILDCAVMSKNALRAFIAAEIESAKAQGVLLSVHLKATMMKVSDPIMFGQIVAEFYKDALAKHADVLAQIGFNLNNGIGDLYARIKALPAEQQAAIEADIQAVYAVRPSLAMVNSDKGITNLHVPSDVIVDASMPAMIRDSGKMWGTDGQLHDTKAVIPDRCYATIYQAVIEDCKANGAFDPTTMGSVPNVGLMAKKAEEYGSHDKTFQIKADGVVRVTDSKGNLLMEQAVEAGDIFRMCQTKDAPIQDWVKLAVNRARASSTPAIFWLDPMRAHDGVVIEKVQAYLKDHDTAGLDIQIMAPVDAMKYTLQRTREGKDTISVTGNVLRDYLTDLFPIMELGTSAKMLSIVPLMNGGGLFETGAGGSAPKHVQQLLEENFLRWDSLGEFLALAASLEHLGVTYNNAKALVLAKTLDQATGLFLDNNKSPSRKVGNIDNRGSHFYLALYWAQALAAQTEDAALQAQFATLAKTLTENEATIVAELNAVQGKPVDIGGYYHADAELISKAMRPSATFNAAVAALV</sequence>
<evidence type="ECO:0000256" key="13">
    <source>
        <dbReference type="PIRSR" id="PIRSR009407-4"/>
    </source>
</evidence>
<feature type="site" description="Critical for catalysis" evidence="10">
    <location>
        <position position="255"/>
    </location>
</feature>
<protein>
    <recommendedName>
        <fullName evidence="9">Isocitrate dehydrogenase [NADP]</fullName>
        <ecNumber evidence="9">1.1.1.42</ecNumber>
    </recommendedName>
    <alternativeName>
        <fullName evidence="9">Oxalosuccinate decarboxylase</fullName>
    </alternativeName>
</protein>
<feature type="binding site" evidence="12">
    <location>
        <position position="548"/>
    </location>
    <ligand>
        <name>Mg(2+)</name>
        <dbReference type="ChEBI" id="CHEBI:18420"/>
    </ligand>
</feature>
<dbReference type="Gene3D" id="3.40.718.10">
    <property type="entry name" value="Isopropylmalate Dehydrogenase"/>
    <property type="match status" value="2"/>
</dbReference>
<feature type="binding site" evidence="11">
    <location>
        <position position="145"/>
    </location>
    <ligand>
        <name>D-threo-isocitrate</name>
        <dbReference type="ChEBI" id="CHEBI:15562"/>
    </ligand>
</feature>
<feature type="binding site" evidence="13">
    <location>
        <position position="649"/>
    </location>
    <ligand>
        <name>NADP(+)</name>
        <dbReference type="ChEBI" id="CHEBI:58349"/>
    </ligand>
</feature>
<feature type="binding site" evidence="12">
    <location>
        <position position="552"/>
    </location>
    <ligand>
        <name>Mg(2+)</name>
        <dbReference type="ChEBI" id="CHEBI:18420"/>
    </ligand>
</feature>
<dbReference type="EMBL" id="RRZK01000009">
    <property type="protein sequence ID" value="TDB64925.1"/>
    <property type="molecule type" value="Genomic_DNA"/>
</dbReference>
<feature type="binding site" evidence="13">
    <location>
        <begin position="600"/>
        <end position="602"/>
    </location>
    <ligand>
        <name>NADP(+)</name>
        <dbReference type="ChEBI" id="CHEBI:58349"/>
    </ligand>
</feature>
<keyword evidence="6 9" id="KW-0560">Oxidoreductase</keyword>
<keyword evidence="1 9" id="KW-0329">Glyoxylate bypass</keyword>
<dbReference type="NCBIfam" id="TIGR00178">
    <property type="entry name" value="monomer_idh"/>
    <property type="match status" value="1"/>
</dbReference>
<evidence type="ECO:0000256" key="10">
    <source>
        <dbReference type="PIRSR" id="PIRSR009407-1"/>
    </source>
</evidence>
<dbReference type="PANTHER" id="PTHR36999">
    <property type="entry name" value="ISOCITRATE DEHYDROGENASE [NADP]"/>
    <property type="match status" value="1"/>
</dbReference>
<feature type="site" description="Critical for catalysis" evidence="10">
    <location>
        <position position="420"/>
    </location>
</feature>
<evidence type="ECO:0000256" key="9">
    <source>
        <dbReference type="PIRNR" id="PIRNR009407"/>
    </source>
</evidence>
<dbReference type="EC" id="1.1.1.42" evidence="9"/>
<accession>A0A4V2X9S2</accession>
<evidence type="ECO:0000256" key="7">
    <source>
        <dbReference type="ARBA" id="ARBA00023554"/>
    </source>
</evidence>
<name>A0A4V2X9S2_PSEVA</name>
<keyword evidence="3 12" id="KW-0479">Metal-binding</keyword>
<dbReference type="PANTHER" id="PTHR36999:SF1">
    <property type="entry name" value="ISOCITRATE DEHYDROGENASE (NADP(+))"/>
    <property type="match status" value="1"/>
</dbReference>
<comment type="caution">
    <text evidence="14">The sequence shown here is derived from an EMBL/GenBank/DDBJ whole genome shotgun (WGS) entry which is preliminary data.</text>
</comment>
<evidence type="ECO:0000256" key="5">
    <source>
        <dbReference type="ARBA" id="ARBA00022857"/>
    </source>
</evidence>
<comment type="similarity">
    <text evidence="8 9">Belongs to the monomeric-type IDH family.</text>
</comment>
<feature type="binding site" evidence="13">
    <location>
        <position position="135"/>
    </location>
    <ligand>
        <name>NADP(+)</name>
        <dbReference type="ChEBI" id="CHEBI:58349"/>
    </ligand>
</feature>
<dbReference type="GO" id="GO:0046872">
    <property type="term" value="F:metal ion binding"/>
    <property type="evidence" value="ECO:0007669"/>
    <property type="project" value="UniProtKB-KW"/>
</dbReference>
<feature type="binding site" evidence="13">
    <location>
        <begin position="584"/>
        <end position="585"/>
    </location>
    <ligand>
        <name>NADP(+)</name>
        <dbReference type="ChEBI" id="CHEBI:58349"/>
    </ligand>
</feature>
<organism evidence="14 15">
    <name type="scientific">Pseudomonas vancouverensis</name>
    <dbReference type="NCBI Taxonomy" id="95300"/>
    <lineage>
        <taxon>Bacteria</taxon>
        <taxon>Pseudomonadati</taxon>
        <taxon>Pseudomonadota</taxon>
        <taxon>Gammaproteobacteria</taxon>
        <taxon>Pseudomonadales</taxon>
        <taxon>Pseudomonadaceae</taxon>
        <taxon>Pseudomonas</taxon>
    </lineage>
</organism>
<comment type="cofactor">
    <cofactor evidence="12">
        <name>Mg(2+)</name>
        <dbReference type="ChEBI" id="CHEBI:18420"/>
    </cofactor>
    <cofactor evidence="12">
        <name>Mn(2+)</name>
        <dbReference type="ChEBI" id="CHEBI:29035"/>
    </cofactor>
    <text evidence="12">Binds 1 Mg(2+) or Mn(2+) ion per subunit.</text>
</comment>
<feature type="binding site" evidence="12">
    <location>
        <position position="350"/>
    </location>
    <ligand>
        <name>Mg(2+)</name>
        <dbReference type="ChEBI" id="CHEBI:18420"/>
    </ligand>
</feature>
<dbReference type="OrthoDB" id="9807643at2"/>
<feature type="binding site" evidence="13">
    <location>
        <begin position="82"/>
        <end position="87"/>
    </location>
    <ligand>
        <name>NADP(+)</name>
        <dbReference type="ChEBI" id="CHEBI:58349"/>
    </ligand>
</feature>
<dbReference type="PIRSF" id="PIRSF009407">
    <property type="entry name" value="IDH_monmr"/>
    <property type="match status" value="1"/>
</dbReference>
<dbReference type="RefSeq" id="WP_093223766.1">
    <property type="nucleotide sequence ID" value="NZ_LT629803.1"/>
</dbReference>
<evidence type="ECO:0000256" key="2">
    <source>
        <dbReference type="ARBA" id="ARBA00022532"/>
    </source>
</evidence>
<keyword evidence="4 12" id="KW-0460">Magnesium</keyword>
<evidence type="ECO:0000256" key="8">
    <source>
        <dbReference type="ARBA" id="ARBA00046318"/>
    </source>
</evidence>
<evidence type="ECO:0000256" key="6">
    <source>
        <dbReference type="ARBA" id="ARBA00023002"/>
    </source>
</evidence>
<evidence type="ECO:0000313" key="14">
    <source>
        <dbReference type="EMBL" id="TDB64925.1"/>
    </source>
</evidence>
<gene>
    <name evidence="14" type="ORF">EIY72_10935</name>
</gene>
<evidence type="ECO:0000256" key="3">
    <source>
        <dbReference type="ARBA" id="ARBA00022723"/>
    </source>
</evidence>
<evidence type="ECO:0000256" key="11">
    <source>
        <dbReference type="PIRSR" id="PIRSR009407-2"/>
    </source>
</evidence>
<evidence type="ECO:0000313" key="15">
    <source>
        <dbReference type="Proteomes" id="UP000295254"/>
    </source>
</evidence>
<dbReference type="Proteomes" id="UP000295254">
    <property type="component" value="Unassembled WGS sequence"/>
</dbReference>
<keyword evidence="5 9" id="KW-0521">NADP</keyword>
<dbReference type="GO" id="GO:0006099">
    <property type="term" value="P:tricarboxylic acid cycle"/>
    <property type="evidence" value="ECO:0007669"/>
    <property type="project" value="UniProtKB-KW"/>
</dbReference>
<evidence type="ECO:0000256" key="1">
    <source>
        <dbReference type="ARBA" id="ARBA00022435"/>
    </source>
</evidence>